<evidence type="ECO:0000256" key="1">
    <source>
        <dbReference type="SAM" id="SignalP"/>
    </source>
</evidence>
<keyword evidence="1" id="KW-0732">Signal</keyword>
<reference evidence="2 3" key="1">
    <citation type="submission" date="2018-06" db="EMBL/GenBank/DDBJ databases">
        <authorList>
            <consortium name="Pathogen Informatics"/>
            <person name="Doyle S."/>
        </authorList>
    </citation>
    <scope>NUCLEOTIDE SEQUENCE [LARGE SCALE GENOMIC DNA]</scope>
    <source>
        <strain evidence="2 3">NCTC13063</strain>
    </source>
</reference>
<evidence type="ECO:0000313" key="2">
    <source>
        <dbReference type="EMBL" id="SUB96478.1"/>
    </source>
</evidence>
<dbReference type="AlphaFoldDB" id="A0AAQ1UP56"/>
<dbReference type="GeneID" id="93537175"/>
<feature type="chain" id="PRO_5043029026" description="Calx-beta domain-containing protein" evidence="1">
    <location>
        <begin position="22"/>
        <end position="427"/>
    </location>
</feature>
<evidence type="ECO:0008006" key="4">
    <source>
        <dbReference type="Google" id="ProtNLM"/>
    </source>
</evidence>
<name>A0AAQ1UP56_9BACT</name>
<gene>
    <name evidence="2" type="ORF">NCTC13063_02236</name>
</gene>
<dbReference type="Proteomes" id="UP000255283">
    <property type="component" value="Unassembled WGS sequence"/>
</dbReference>
<dbReference type="EMBL" id="UGTJ01000002">
    <property type="protein sequence ID" value="SUB96478.1"/>
    <property type="molecule type" value="Genomic_DNA"/>
</dbReference>
<organism evidence="2 3">
    <name type="scientific">Segatella buccae</name>
    <dbReference type="NCBI Taxonomy" id="28126"/>
    <lineage>
        <taxon>Bacteria</taxon>
        <taxon>Pseudomonadati</taxon>
        <taxon>Bacteroidota</taxon>
        <taxon>Bacteroidia</taxon>
        <taxon>Bacteroidales</taxon>
        <taxon>Prevotellaceae</taxon>
        <taxon>Segatella</taxon>
    </lineage>
</organism>
<evidence type="ECO:0000313" key="3">
    <source>
        <dbReference type="Proteomes" id="UP000255283"/>
    </source>
</evidence>
<dbReference type="SUPFAM" id="SSF141072">
    <property type="entry name" value="CalX-like"/>
    <property type="match status" value="1"/>
</dbReference>
<dbReference type="RefSeq" id="WP_004346688.1">
    <property type="nucleotide sequence ID" value="NZ_DBFWLE010000014.1"/>
</dbReference>
<dbReference type="InterPro" id="IPR038081">
    <property type="entry name" value="CalX-like_sf"/>
</dbReference>
<protein>
    <recommendedName>
        <fullName evidence="4">Calx-beta domain-containing protein</fullName>
    </recommendedName>
</protein>
<sequence length="427" mass="46543">MKKITSLLLLLVAAIAMLSCADKEQDQGVAIGVATYKYSLANAEGATVDVAVKALHPVEEDVDVPVTFTGAEEGVDFTASARAFHIAKGQTVATITLTRKLVARTKTMLVHLQEPSQGHLGLMSYTQVELVGANVYNFESASDVLTLKRSYPVELKTDLGQRFSYADTTKLDVTVDPQSTAVEGTHFKFANDERKAVFPAGKDVGTISLEFLKLEAGKDNIVLRLADSNGLIAGNTPAISIKIVGGAAFGGTWAFKAVSNYQWLRDNCGVNTEILFKASAATDYFILQSAGADYAFTPHFEGDLKNYFAAPCAAKADGTSREFFQELAAGRPPRYVINMLKFDHINQAFSPTDSNVKPTRVGFRLITDSKTGEELLEMTINDYAPTENTIKMDWGETWLGTYNTFKASGDNPVMRSCPIRLHFTRVK</sequence>
<feature type="signal peptide" evidence="1">
    <location>
        <begin position="1"/>
        <end position="21"/>
    </location>
</feature>
<comment type="caution">
    <text evidence="2">The sequence shown here is derived from an EMBL/GenBank/DDBJ whole genome shotgun (WGS) entry which is preliminary data.</text>
</comment>
<dbReference type="Gene3D" id="2.60.40.2030">
    <property type="match status" value="1"/>
</dbReference>
<dbReference type="PROSITE" id="PS51257">
    <property type="entry name" value="PROKAR_LIPOPROTEIN"/>
    <property type="match status" value="1"/>
</dbReference>
<proteinExistence type="predicted"/>
<accession>A0AAQ1UP56</accession>